<reference evidence="1" key="1">
    <citation type="submission" date="2022-07" db="EMBL/GenBank/DDBJ databases">
        <authorList>
            <person name="Wu T."/>
        </authorList>
    </citation>
    <scope>NUCLEOTIDE SEQUENCE</scope>
    <source>
        <strain evidence="1">SD-1</strain>
    </source>
</reference>
<dbReference type="Proteomes" id="UP001163293">
    <property type="component" value="Chromosome"/>
</dbReference>
<accession>A0AAX3ELR2</accession>
<gene>
    <name evidence="1" type="ORF">NL394_01875</name>
</gene>
<evidence type="ECO:0000313" key="2">
    <source>
        <dbReference type="Proteomes" id="UP001163293"/>
    </source>
</evidence>
<dbReference type="EMBL" id="CP101185">
    <property type="protein sequence ID" value="UYV98017.1"/>
    <property type="molecule type" value="Genomic_DNA"/>
</dbReference>
<dbReference type="AlphaFoldDB" id="A0AAX3ELR2"/>
<organism evidence="1 2">
    <name type="scientific">Paenarthrobacter ureafaciens</name>
    <dbReference type="NCBI Taxonomy" id="37931"/>
    <lineage>
        <taxon>Bacteria</taxon>
        <taxon>Bacillati</taxon>
        <taxon>Actinomycetota</taxon>
        <taxon>Actinomycetes</taxon>
        <taxon>Micrococcales</taxon>
        <taxon>Micrococcaceae</taxon>
        <taxon>Paenarthrobacter</taxon>
    </lineage>
</organism>
<dbReference type="RefSeq" id="WP_069695530.1">
    <property type="nucleotide sequence ID" value="NZ_CP043010.1"/>
</dbReference>
<proteinExistence type="predicted"/>
<evidence type="ECO:0000313" key="1">
    <source>
        <dbReference type="EMBL" id="UYV98017.1"/>
    </source>
</evidence>
<keyword evidence="2" id="KW-1185">Reference proteome</keyword>
<evidence type="ECO:0008006" key="3">
    <source>
        <dbReference type="Google" id="ProtNLM"/>
    </source>
</evidence>
<protein>
    <recommendedName>
        <fullName evidence="3">Alkylmercury lyase</fullName>
    </recommendedName>
</protein>
<name>A0AAX3ELR2_PAEUR</name>
<sequence>MTDYELRVIKGCPNTVPALNLFRIALEAAGLPVTRLRVRVLTSDREAQELGFQGSPSFIAAGDDLFPAVAIPAVSCRVYPSAGKMAGLPALASLVAAVRGSGQEA</sequence>